<comment type="caution">
    <text evidence="13">The sequence shown here is derived from an EMBL/GenBank/DDBJ whole genome shotgun (WGS) entry which is preliminary data.</text>
</comment>
<dbReference type="InterPro" id="IPR057074">
    <property type="entry name" value="IR75A_N"/>
</dbReference>
<dbReference type="Pfam" id="PF00060">
    <property type="entry name" value="Lig_chan"/>
    <property type="match status" value="1"/>
</dbReference>
<sequence length="659" mass="75774">MYLIFIILLNIFIVGLSSVIDDTTGKFIKSLTSSIHSSASITAFFCIKTDKAVEVTKIFSQYSLIADIHTSFDNYNFDNVNLQIAHQHYYVIDFDCNDAVSIIKLANMKRMFVAPFKWLIINDQNMSITNDIEDDYYEKNKSSLFSVFKNINIYPDSEVFIGQREIINNTFKLLSLYRPSFNHDLIIENRGSWNYRNGLVLTNHDSSSRRRRDLKKTPLKSCLVMTNPDTLNHLTDYKNKLVDAVTKANYPWIIHLVNRINATVNFTVRDTWGYKDKNGSWNGMIGLLDSGEIDIGGTGTFLIPERIGVVDYVQLYTPTGSKFLFRRPPLSYVSNLFTLPFSRSVWLAIVIFLFLVCCLLFITMKWEFNLSIKNNNPMSYYKTIKPTISDNFLVILGAVSQQGFSYEATIISTRIIIFMVLLATLSLYAAYTANIVALLQSTTDSIKTLTDLMNSPLKIGIYDIVYSRYILSTIEEPVRKEFYEKMVKGNEHVWMSLTEGIQKLRQGLFAFHVEVGAGYQLIQETFEEDEKCGINEIDIFNLLNPLLVIKRQSPYRELIRVGAMWIHETGLQKRDIRRLYTEKPTCVGGTSFVSVGITECYAAISTLFYGAALTFIIFIIEIIWKKWFDKSEINVEENDMNNIEIDEENISQLDVDYLE</sequence>
<evidence type="ECO:0000313" key="14">
    <source>
        <dbReference type="Proteomes" id="UP000639338"/>
    </source>
</evidence>
<accession>A0A835CUQ5</accession>
<name>A0A835CUQ5_APHGI</name>
<keyword evidence="8" id="KW-0325">Glycoprotein</keyword>
<keyword evidence="7" id="KW-0675">Receptor</keyword>
<dbReference type="PANTHER" id="PTHR42643:SF33">
    <property type="entry name" value="GLUTAMATE RECEPTOR 2-LIKE PROTEIN"/>
    <property type="match status" value="1"/>
</dbReference>
<dbReference type="SUPFAM" id="SSF53850">
    <property type="entry name" value="Periplasmic binding protein-like II"/>
    <property type="match status" value="1"/>
</dbReference>
<dbReference type="InterPro" id="IPR052192">
    <property type="entry name" value="Insect_Ionotropic_Sensory_Rcpt"/>
</dbReference>
<evidence type="ECO:0000259" key="11">
    <source>
        <dbReference type="Pfam" id="PF00060"/>
    </source>
</evidence>
<feature type="chain" id="PRO_5032908441" description="Ionotropic receptor" evidence="10">
    <location>
        <begin position="18"/>
        <end position="659"/>
    </location>
</feature>
<dbReference type="Gene3D" id="3.40.190.10">
    <property type="entry name" value="Periplasmic binding protein-like II"/>
    <property type="match status" value="1"/>
</dbReference>
<keyword evidence="5 9" id="KW-1133">Transmembrane helix</keyword>
<dbReference type="GO" id="GO:0005886">
    <property type="term" value="C:plasma membrane"/>
    <property type="evidence" value="ECO:0007669"/>
    <property type="project" value="UniProtKB-SubCell"/>
</dbReference>
<gene>
    <name evidence="13" type="ORF">HCN44_004050</name>
</gene>
<evidence type="ECO:0008006" key="15">
    <source>
        <dbReference type="Google" id="ProtNLM"/>
    </source>
</evidence>
<evidence type="ECO:0000256" key="5">
    <source>
        <dbReference type="ARBA" id="ARBA00022989"/>
    </source>
</evidence>
<feature type="transmembrane region" description="Helical" evidence="9">
    <location>
        <begin position="415"/>
        <end position="439"/>
    </location>
</feature>
<keyword evidence="3" id="KW-1003">Cell membrane</keyword>
<comment type="subcellular location">
    <subcellularLocation>
        <location evidence="1">Cell membrane</location>
        <topology evidence="1">Multi-pass membrane protein</topology>
    </subcellularLocation>
</comment>
<dbReference type="AlphaFoldDB" id="A0A835CUQ5"/>
<keyword evidence="6 9" id="KW-0472">Membrane</keyword>
<proteinExistence type="inferred from homology"/>
<keyword evidence="14" id="KW-1185">Reference proteome</keyword>
<dbReference type="Gene3D" id="1.10.287.70">
    <property type="match status" value="1"/>
</dbReference>
<evidence type="ECO:0000259" key="12">
    <source>
        <dbReference type="Pfam" id="PF24576"/>
    </source>
</evidence>
<evidence type="ECO:0000256" key="3">
    <source>
        <dbReference type="ARBA" id="ARBA00022475"/>
    </source>
</evidence>
<evidence type="ECO:0000256" key="8">
    <source>
        <dbReference type="ARBA" id="ARBA00023180"/>
    </source>
</evidence>
<reference evidence="13 14" key="1">
    <citation type="submission" date="2020-08" db="EMBL/GenBank/DDBJ databases">
        <title>Aphidius gifuensis genome sequencing and assembly.</title>
        <authorList>
            <person name="Du Z."/>
        </authorList>
    </citation>
    <scope>NUCLEOTIDE SEQUENCE [LARGE SCALE GENOMIC DNA]</scope>
    <source>
        <strain evidence="13">YNYX2018</strain>
        <tissue evidence="13">Adults</tissue>
    </source>
</reference>
<dbReference type="OrthoDB" id="6117597at2759"/>
<dbReference type="GO" id="GO:0015276">
    <property type="term" value="F:ligand-gated monoatomic ion channel activity"/>
    <property type="evidence" value="ECO:0007669"/>
    <property type="project" value="InterPro"/>
</dbReference>
<dbReference type="EMBL" id="JACMRX010000002">
    <property type="protein sequence ID" value="KAF7994578.1"/>
    <property type="molecule type" value="Genomic_DNA"/>
</dbReference>
<dbReference type="PANTHER" id="PTHR42643">
    <property type="entry name" value="IONOTROPIC RECEPTOR 20A-RELATED"/>
    <property type="match status" value="1"/>
</dbReference>
<feature type="domain" description="Ionotropic receptor 75a N-terminal" evidence="12">
    <location>
        <begin position="70"/>
        <end position="221"/>
    </location>
</feature>
<dbReference type="GO" id="GO:0050906">
    <property type="term" value="P:detection of stimulus involved in sensory perception"/>
    <property type="evidence" value="ECO:0007669"/>
    <property type="project" value="UniProtKB-ARBA"/>
</dbReference>
<evidence type="ECO:0000256" key="10">
    <source>
        <dbReference type="SAM" id="SignalP"/>
    </source>
</evidence>
<dbReference type="Pfam" id="PF24576">
    <property type="entry name" value="IR75A_N"/>
    <property type="match status" value="1"/>
</dbReference>
<evidence type="ECO:0000256" key="9">
    <source>
        <dbReference type="SAM" id="Phobius"/>
    </source>
</evidence>
<feature type="transmembrane region" description="Helical" evidence="9">
    <location>
        <begin position="601"/>
        <end position="624"/>
    </location>
</feature>
<evidence type="ECO:0000256" key="1">
    <source>
        <dbReference type="ARBA" id="ARBA00004651"/>
    </source>
</evidence>
<keyword evidence="4 9" id="KW-0812">Transmembrane</keyword>
<comment type="similarity">
    <text evidence="2">Belongs to the glutamate-gated ion channel (TC 1.A.10.1) family.</text>
</comment>
<evidence type="ECO:0000256" key="4">
    <source>
        <dbReference type="ARBA" id="ARBA00022692"/>
    </source>
</evidence>
<feature type="domain" description="Ionotropic glutamate receptor C-terminal" evidence="11">
    <location>
        <begin position="343"/>
        <end position="455"/>
    </location>
</feature>
<evidence type="ECO:0000256" key="2">
    <source>
        <dbReference type="ARBA" id="ARBA00008685"/>
    </source>
</evidence>
<dbReference type="Proteomes" id="UP000639338">
    <property type="component" value="Unassembled WGS sequence"/>
</dbReference>
<feature type="transmembrane region" description="Helical" evidence="9">
    <location>
        <begin position="345"/>
        <end position="364"/>
    </location>
</feature>
<feature type="signal peptide" evidence="10">
    <location>
        <begin position="1"/>
        <end position="17"/>
    </location>
</feature>
<evidence type="ECO:0000313" key="13">
    <source>
        <dbReference type="EMBL" id="KAF7994578.1"/>
    </source>
</evidence>
<keyword evidence="10" id="KW-0732">Signal</keyword>
<organism evidence="13 14">
    <name type="scientific">Aphidius gifuensis</name>
    <name type="common">Parasitoid wasp</name>
    <dbReference type="NCBI Taxonomy" id="684658"/>
    <lineage>
        <taxon>Eukaryota</taxon>
        <taxon>Metazoa</taxon>
        <taxon>Ecdysozoa</taxon>
        <taxon>Arthropoda</taxon>
        <taxon>Hexapoda</taxon>
        <taxon>Insecta</taxon>
        <taxon>Pterygota</taxon>
        <taxon>Neoptera</taxon>
        <taxon>Endopterygota</taxon>
        <taxon>Hymenoptera</taxon>
        <taxon>Apocrita</taxon>
        <taxon>Ichneumonoidea</taxon>
        <taxon>Braconidae</taxon>
        <taxon>Aphidiinae</taxon>
        <taxon>Aphidius</taxon>
    </lineage>
</organism>
<protein>
    <recommendedName>
        <fullName evidence="15">Ionotropic receptor</fullName>
    </recommendedName>
</protein>
<evidence type="ECO:0000256" key="6">
    <source>
        <dbReference type="ARBA" id="ARBA00023136"/>
    </source>
</evidence>
<evidence type="ECO:0000256" key="7">
    <source>
        <dbReference type="ARBA" id="ARBA00023170"/>
    </source>
</evidence>
<dbReference type="InterPro" id="IPR001320">
    <property type="entry name" value="Iontro_rcpt_C"/>
</dbReference>